<name>A0ABR1JAR7_9AGAR</name>
<feature type="compositionally biased region" description="Polar residues" evidence="2">
    <location>
        <begin position="271"/>
        <end position="288"/>
    </location>
</feature>
<reference evidence="3 4" key="1">
    <citation type="submission" date="2024-01" db="EMBL/GenBank/DDBJ databases">
        <title>A draft genome for the cacao thread blight pathogen Marasmiellus scandens.</title>
        <authorList>
            <person name="Baruah I.K."/>
            <person name="Leung J."/>
            <person name="Bukari Y."/>
            <person name="Amoako-Attah I."/>
            <person name="Meinhardt L.W."/>
            <person name="Bailey B.A."/>
            <person name="Cohen S.P."/>
        </authorList>
    </citation>
    <scope>NUCLEOTIDE SEQUENCE [LARGE SCALE GENOMIC DNA]</scope>
    <source>
        <strain evidence="3 4">GH-19</strain>
    </source>
</reference>
<sequence>MYAASSPNAIAAFITFILPPPNLRIGCPLDPDSDAGKTVCHAIQQLGWSSSEPMHMSVENNGKVLIKWPNAPEGSSLRNTLFDSLNYASPKAISLGKLKALLISKVELHTSKCKLVFPTPWIGSFNHMSNPYLTSAEPRLAVRPNRRQPTSRAWDLSAEEQDIAIGFIERLHAAYLGAQKDLLEEGKDAVHNSEHRNAIRADIKVKFSDSIQRYNEPRNRALAESHSFQDFIFQELESRVDVSWQTDPTCQKLLKDFQTRFPKSAIRCDTMSASSQTQPFSRNPSPSSAALPKKHNMESDMDIEPDADNKYNENVARGVVELRAVKQHNDHTTVFSAPNDKKRKRACDDEIDNHRRKSPPIAENFPNKNTCATETSPASLEKLLARGITIDDLRAFTFALERHFQYGLSECERLNCALADAKSRERSLVNELEFKTKQIAVADARSRVHFRMLEEEQTKSAQCLEDARAKLEDQGRQLNDADSKHQATLLQLRKAQSDLHDKTRLLETFQTTLDERSQSVVRAEAEIQSLRAQLSHAQDDYSRQEEQIQKQAKCLEASEIAKQGLQAQVLDVQLQMEESTQSSRKLSESFKVEKEELQSRLSTVEDSLREGSKSLEDVTGRLQAVEGRCRGLDESLDGKDNEILSLHVRLQVQADQAGRDKEDVTQKLGTAILEAQGLRAENDKIQEMLQRVNKELERRLGEYEKELEEKRQLEEDIRHRSHEMYIMLSNKSSRVHS</sequence>
<dbReference type="EMBL" id="JBANRG010000023">
    <property type="protein sequence ID" value="KAK7455202.1"/>
    <property type="molecule type" value="Genomic_DNA"/>
</dbReference>
<evidence type="ECO:0000256" key="1">
    <source>
        <dbReference type="SAM" id="Coils"/>
    </source>
</evidence>
<evidence type="ECO:0000256" key="2">
    <source>
        <dbReference type="SAM" id="MobiDB-lite"/>
    </source>
</evidence>
<evidence type="ECO:0000313" key="3">
    <source>
        <dbReference type="EMBL" id="KAK7455202.1"/>
    </source>
</evidence>
<keyword evidence="1" id="KW-0175">Coiled coil</keyword>
<evidence type="ECO:0000313" key="4">
    <source>
        <dbReference type="Proteomes" id="UP001498398"/>
    </source>
</evidence>
<feature type="region of interest" description="Disordered" evidence="2">
    <location>
        <begin position="269"/>
        <end position="296"/>
    </location>
</feature>
<comment type="caution">
    <text evidence="3">The sequence shown here is derived from an EMBL/GenBank/DDBJ whole genome shotgun (WGS) entry which is preliminary data.</text>
</comment>
<feature type="coiled-coil region" evidence="1">
    <location>
        <begin position="513"/>
        <end position="547"/>
    </location>
</feature>
<dbReference type="Proteomes" id="UP001498398">
    <property type="component" value="Unassembled WGS sequence"/>
</dbReference>
<feature type="coiled-coil region" evidence="1">
    <location>
        <begin position="454"/>
        <end position="484"/>
    </location>
</feature>
<gene>
    <name evidence="3" type="ORF">VKT23_011077</name>
</gene>
<accession>A0ABR1JAR7</accession>
<keyword evidence="4" id="KW-1185">Reference proteome</keyword>
<feature type="coiled-coil region" evidence="1">
    <location>
        <begin position="675"/>
        <end position="723"/>
    </location>
</feature>
<organism evidence="3 4">
    <name type="scientific">Marasmiellus scandens</name>
    <dbReference type="NCBI Taxonomy" id="2682957"/>
    <lineage>
        <taxon>Eukaryota</taxon>
        <taxon>Fungi</taxon>
        <taxon>Dikarya</taxon>
        <taxon>Basidiomycota</taxon>
        <taxon>Agaricomycotina</taxon>
        <taxon>Agaricomycetes</taxon>
        <taxon>Agaricomycetidae</taxon>
        <taxon>Agaricales</taxon>
        <taxon>Marasmiineae</taxon>
        <taxon>Omphalotaceae</taxon>
        <taxon>Marasmiellus</taxon>
    </lineage>
</organism>
<proteinExistence type="predicted"/>
<protein>
    <submittedName>
        <fullName evidence="3">Uncharacterized protein</fullName>
    </submittedName>
</protein>